<sequence>MKVSDLNVTIRVAPPAAGWRVKLLVVCARILRVPLNWSGSFTGDIIKRELAKMEPTDG</sequence>
<proteinExistence type="predicted"/>
<protein>
    <submittedName>
        <fullName evidence="1">Uncharacterized protein</fullName>
    </submittedName>
</protein>
<reference evidence="1" key="1">
    <citation type="journal article" date="2015" name="Nature">
        <title>Complex archaea that bridge the gap between prokaryotes and eukaryotes.</title>
        <authorList>
            <person name="Spang A."/>
            <person name="Saw J.H."/>
            <person name="Jorgensen S.L."/>
            <person name="Zaremba-Niedzwiedzka K."/>
            <person name="Martijn J."/>
            <person name="Lind A.E."/>
            <person name="van Eijk R."/>
            <person name="Schleper C."/>
            <person name="Guy L."/>
            <person name="Ettema T.J."/>
        </authorList>
    </citation>
    <scope>NUCLEOTIDE SEQUENCE</scope>
</reference>
<gene>
    <name evidence="1" type="ORF">LCGC14_1926650</name>
</gene>
<dbReference type="AlphaFoldDB" id="A0A0F9IM29"/>
<name>A0A0F9IM29_9ZZZZ</name>
<accession>A0A0F9IM29</accession>
<evidence type="ECO:0000313" key="1">
    <source>
        <dbReference type="EMBL" id="KKL88247.1"/>
    </source>
</evidence>
<dbReference type="EMBL" id="LAZR01020618">
    <property type="protein sequence ID" value="KKL88247.1"/>
    <property type="molecule type" value="Genomic_DNA"/>
</dbReference>
<comment type="caution">
    <text evidence="1">The sequence shown here is derived from an EMBL/GenBank/DDBJ whole genome shotgun (WGS) entry which is preliminary data.</text>
</comment>
<organism evidence="1">
    <name type="scientific">marine sediment metagenome</name>
    <dbReference type="NCBI Taxonomy" id="412755"/>
    <lineage>
        <taxon>unclassified sequences</taxon>
        <taxon>metagenomes</taxon>
        <taxon>ecological metagenomes</taxon>
    </lineage>
</organism>